<dbReference type="InterPro" id="IPR021454">
    <property type="entry name" value="DUF3105"/>
</dbReference>
<keyword evidence="2" id="KW-0812">Transmembrane</keyword>
<feature type="region of interest" description="Disordered" evidence="1">
    <location>
        <begin position="1"/>
        <end position="32"/>
    </location>
</feature>
<evidence type="ECO:0000256" key="2">
    <source>
        <dbReference type="SAM" id="Phobius"/>
    </source>
</evidence>
<accession>A0A318S1B5</accession>
<keyword evidence="2" id="KW-1133">Transmembrane helix</keyword>
<feature type="transmembrane region" description="Helical" evidence="2">
    <location>
        <begin position="49"/>
        <end position="69"/>
    </location>
</feature>
<dbReference type="EMBL" id="QJSX01000035">
    <property type="protein sequence ID" value="PYE47933.1"/>
    <property type="molecule type" value="Genomic_DNA"/>
</dbReference>
<name>A0A318S1B5_9DEIO</name>
<keyword evidence="4" id="KW-1185">Reference proteome</keyword>
<organism evidence="3 4">
    <name type="scientific">Deinococcus yavapaiensis KR-236</name>
    <dbReference type="NCBI Taxonomy" id="694435"/>
    <lineage>
        <taxon>Bacteria</taxon>
        <taxon>Thermotogati</taxon>
        <taxon>Deinococcota</taxon>
        <taxon>Deinococci</taxon>
        <taxon>Deinococcales</taxon>
        <taxon>Deinococcaceae</taxon>
        <taxon>Deinococcus</taxon>
    </lineage>
</organism>
<sequence length="216" mass="23284">MSKKRPSSNSGKTSNTPGKTANAPSKTGHAPGKITNAQKLRQAQRKAQLRTWIITGVSVAAVVGGVIAWNATTRVDGVTSFSYAGSVHQQGTVQYAETPPVGGPHHPAWFNCGVYRQPITKEQAVHSMEHGAVWITYRPDLPQAQVKILERLVDGYTYTLLSPYPGLDTPVVISAWNRQLRVQDVNDPRLGQFLAKFEQGSQAPERGAPCIGGASS</sequence>
<gene>
    <name evidence="3" type="ORF">DES52_1354</name>
</gene>
<dbReference type="Pfam" id="PF11303">
    <property type="entry name" value="DUF3105"/>
    <property type="match status" value="1"/>
</dbReference>
<protein>
    <submittedName>
        <fullName evidence="3">Uncharacterized protein DUF3105</fullName>
    </submittedName>
</protein>
<proteinExistence type="predicted"/>
<reference evidence="3 4" key="1">
    <citation type="submission" date="2018-06" db="EMBL/GenBank/DDBJ databases">
        <title>Genomic Encyclopedia of Type Strains, Phase IV (KMG-IV): sequencing the most valuable type-strain genomes for metagenomic binning, comparative biology and taxonomic classification.</title>
        <authorList>
            <person name="Goeker M."/>
        </authorList>
    </citation>
    <scope>NUCLEOTIDE SEQUENCE [LARGE SCALE GENOMIC DNA]</scope>
    <source>
        <strain evidence="3 4">DSM 18048</strain>
    </source>
</reference>
<comment type="caution">
    <text evidence="3">The sequence shown here is derived from an EMBL/GenBank/DDBJ whole genome shotgun (WGS) entry which is preliminary data.</text>
</comment>
<feature type="compositionally biased region" description="Polar residues" evidence="1">
    <location>
        <begin position="7"/>
        <end position="25"/>
    </location>
</feature>
<evidence type="ECO:0000256" key="1">
    <source>
        <dbReference type="SAM" id="MobiDB-lite"/>
    </source>
</evidence>
<dbReference type="AlphaFoldDB" id="A0A318S1B5"/>
<keyword evidence="2" id="KW-0472">Membrane</keyword>
<evidence type="ECO:0000313" key="3">
    <source>
        <dbReference type="EMBL" id="PYE47933.1"/>
    </source>
</evidence>
<evidence type="ECO:0000313" key="4">
    <source>
        <dbReference type="Proteomes" id="UP000248326"/>
    </source>
</evidence>
<dbReference type="RefSeq" id="WP_245901230.1">
    <property type="nucleotide sequence ID" value="NZ_QJSX01000035.1"/>
</dbReference>
<dbReference type="Proteomes" id="UP000248326">
    <property type="component" value="Unassembled WGS sequence"/>
</dbReference>